<evidence type="ECO:0000256" key="18">
    <source>
        <dbReference type="ARBA" id="ARBA00034104"/>
    </source>
</evidence>
<keyword evidence="14 23" id="KW-0628">Postsynaptic cell membrane</keyword>
<dbReference type="SUPFAM" id="SSF53822">
    <property type="entry name" value="Periplasmic binding protein-like I"/>
    <property type="match status" value="1"/>
</dbReference>
<dbReference type="Pfam" id="PF10613">
    <property type="entry name" value="Lig_chan-Glu_bd"/>
    <property type="match status" value="1"/>
</dbReference>
<dbReference type="SMART" id="SM00918">
    <property type="entry name" value="Lig_chan-Glu_bd"/>
    <property type="match status" value="1"/>
</dbReference>
<dbReference type="PRINTS" id="PR00177">
    <property type="entry name" value="NMDARECEPTOR"/>
</dbReference>
<evidence type="ECO:0000256" key="1">
    <source>
        <dbReference type="ARBA" id="ARBA00022448"/>
    </source>
</evidence>
<dbReference type="InterPro" id="IPR028082">
    <property type="entry name" value="Peripla_BP_I"/>
</dbReference>
<evidence type="ECO:0000256" key="3">
    <source>
        <dbReference type="ARBA" id="ARBA00022553"/>
    </source>
</evidence>
<feature type="site" description="Interaction with the cone snail toxin Con-ikot-ikot" evidence="21">
    <location>
        <position position="668"/>
    </location>
</feature>
<evidence type="ECO:0000256" key="22">
    <source>
        <dbReference type="PIRSR" id="PIRSR601508-3"/>
    </source>
</evidence>
<keyword evidence="2 23" id="KW-1003">Cell membrane</keyword>
<dbReference type="SUPFAM" id="SSF53850">
    <property type="entry name" value="Periplasmic binding protein-like II"/>
    <property type="match status" value="1"/>
</dbReference>
<reference evidence="26" key="2">
    <citation type="submission" date="2025-08" db="UniProtKB">
        <authorList>
            <consortium name="Ensembl"/>
        </authorList>
    </citation>
    <scope>IDENTIFICATION</scope>
</reference>
<dbReference type="InterPro" id="IPR001828">
    <property type="entry name" value="ANF_lig-bd_rcpt"/>
</dbReference>
<dbReference type="Gene3D" id="1.10.287.70">
    <property type="match status" value="2"/>
</dbReference>
<feature type="binding site" evidence="20">
    <location>
        <position position="713"/>
    </location>
    <ligand>
        <name>L-glutamate</name>
        <dbReference type="ChEBI" id="CHEBI:29985"/>
    </ligand>
</feature>
<keyword evidence="4 23" id="KW-0812">Transmembrane</keyword>
<feature type="disulfide bond" evidence="22">
    <location>
        <begin position="72"/>
        <end position="315"/>
    </location>
</feature>
<feature type="site" description="Interaction with the cone snail toxin Con-ikot-ikot" evidence="21">
    <location>
        <position position="459"/>
    </location>
</feature>
<dbReference type="GeneTree" id="ENSGT00940000155677"/>
<comment type="similarity">
    <text evidence="23">Belongs to the glutamate-gated ion channel (TC 1.A.10.1) family.</text>
</comment>
<feature type="disulfide bond" evidence="22">
    <location>
        <begin position="726"/>
        <end position="781"/>
    </location>
</feature>
<dbReference type="SMART" id="SM00079">
    <property type="entry name" value="PBPe"/>
    <property type="match status" value="1"/>
</dbReference>
<keyword evidence="13" id="KW-0325">Glycoprotein</keyword>
<keyword evidence="6 23" id="KW-1133">Transmembrane helix</keyword>
<dbReference type="PANTHER" id="PTHR18966">
    <property type="entry name" value="IONOTROPIC GLUTAMATE RECEPTOR"/>
    <property type="match status" value="1"/>
</dbReference>
<dbReference type="Proteomes" id="UP000005207">
    <property type="component" value="Linkage group LG14"/>
</dbReference>
<evidence type="ECO:0000256" key="11">
    <source>
        <dbReference type="ARBA" id="ARBA00023157"/>
    </source>
</evidence>
<dbReference type="Pfam" id="PF01094">
    <property type="entry name" value="ANF_receptor"/>
    <property type="match status" value="1"/>
</dbReference>
<dbReference type="Ensembl" id="ENSONIT00000065080.1">
    <property type="protein sequence ID" value="ENSONIP00000055045.1"/>
    <property type="gene ID" value="ENSONIG00000005083.2"/>
</dbReference>
<protein>
    <recommendedName>
        <fullName evidence="23">Glutamate receptor</fullName>
    </recommendedName>
</protein>
<feature type="binding site" evidence="20">
    <location>
        <position position="663"/>
    </location>
    <ligand>
        <name>L-glutamate</name>
        <dbReference type="ChEBI" id="CHEBI:29985"/>
    </ligand>
</feature>
<feature type="binding site" evidence="20">
    <location>
        <position position="491"/>
    </location>
    <ligand>
        <name>L-glutamate</name>
        <dbReference type="ChEBI" id="CHEBI:29985"/>
    </ligand>
</feature>
<keyword evidence="7 23" id="KW-0770">Synapse</keyword>
<evidence type="ECO:0000256" key="13">
    <source>
        <dbReference type="ARBA" id="ARBA00023180"/>
    </source>
</evidence>
<dbReference type="GO" id="GO:0045211">
    <property type="term" value="C:postsynaptic membrane"/>
    <property type="evidence" value="ECO:0007669"/>
    <property type="project" value="UniProtKB-SubCell"/>
</dbReference>
<dbReference type="InterPro" id="IPR001320">
    <property type="entry name" value="Iontro_rcpt_C"/>
</dbReference>
<reference evidence="26" key="3">
    <citation type="submission" date="2025-09" db="UniProtKB">
        <authorList>
            <consortium name="Ensembl"/>
        </authorList>
    </citation>
    <scope>IDENTIFICATION</scope>
</reference>
<dbReference type="GO" id="GO:0007166">
    <property type="term" value="P:cell surface receptor signaling pathway"/>
    <property type="evidence" value="ECO:0007669"/>
    <property type="project" value="UniProtKB-ARBA"/>
</dbReference>
<comment type="catalytic activity">
    <reaction evidence="19">
        <text>Ca(2+)(in) = Ca(2+)(out)</text>
        <dbReference type="Rhea" id="RHEA:29671"/>
        <dbReference type="ChEBI" id="CHEBI:29108"/>
    </reaction>
</comment>
<dbReference type="SUPFAM" id="SSF81324">
    <property type="entry name" value="Voltage-gated potassium channels"/>
    <property type="match status" value="1"/>
</dbReference>
<dbReference type="CDD" id="cd13727">
    <property type="entry name" value="PBP2_iGluR_AMPA_GluR4"/>
    <property type="match status" value="1"/>
</dbReference>
<keyword evidence="12 23" id="KW-0675">Receptor</keyword>
<evidence type="ECO:0000256" key="2">
    <source>
        <dbReference type="ARBA" id="ARBA00022475"/>
    </source>
</evidence>
<feature type="chain" id="PRO_5027162503" description="Glutamate receptor" evidence="23">
    <location>
        <begin position="22"/>
        <end position="889"/>
    </location>
</feature>
<feature type="signal peptide" evidence="23">
    <location>
        <begin position="1"/>
        <end position="21"/>
    </location>
</feature>
<comment type="subcellular location">
    <subcellularLocation>
        <location evidence="18 23">Postsynaptic cell membrane</location>
        <topology evidence="18 23">Multi-pass membrane protein</topology>
    </subcellularLocation>
</comment>
<feature type="binding site" evidence="20">
    <location>
        <position position="484"/>
    </location>
    <ligand>
        <name>L-glutamate</name>
        <dbReference type="ChEBI" id="CHEBI:29985"/>
    </ligand>
</feature>
<keyword evidence="8 23" id="KW-0406">Ion transport</keyword>
<keyword evidence="17 23" id="KW-0407">Ion channel</keyword>
<evidence type="ECO:0000259" key="25">
    <source>
        <dbReference type="SMART" id="SM00918"/>
    </source>
</evidence>
<dbReference type="FunFam" id="3.40.190.10:FF:000666">
    <property type="entry name" value="Glutamate receptor, ionotropic, AMPA 2a"/>
    <property type="match status" value="1"/>
</dbReference>
<feature type="domain" description="Ionotropic glutamate receptor L-glutamate and glycine-binding" evidence="25">
    <location>
        <begin position="410"/>
        <end position="475"/>
    </location>
</feature>
<dbReference type="InterPro" id="IPR019594">
    <property type="entry name" value="Glu/Gly-bd"/>
</dbReference>
<evidence type="ECO:0000256" key="12">
    <source>
        <dbReference type="ARBA" id="ARBA00023170"/>
    </source>
</evidence>
<evidence type="ECO:0000256" key="9">
    <source>
        <dbReference type="ARBA" id="ARBA00023136"/>
    </source>
</evidence>
<feature type="domain" description="Ionotropic glutamate receptor C-terminal" evidence="24">
    <location>
        <begin position="400"/>
        <end position="777"/>
    </location>
</feature>
<proteinExistence type="inferred from homology"/>
<feature type="site" description="Crucial to convey clamshell closure to channel opening" evidence="21">
    <location>
        <position position="641"/>
    </location>
</feature>
<keyword evidence="3" id="KW-0597">Phosphoprotein</keyword>
<evidence type="ECO:0000256" key="15">
    <source>
        <dbReference type="ARBA" id="ARBA00023286"/>
    </source>
</evidence>
<feature type="binding site" evidence="20">
    <location>
        <position position="486"/>
    </location>
    <ligand>
        <name>L-glutamate</name>
        <dbReference type="ChEBI" id="CHEBI:29985"/>
    </ligand>
</feature>
<organism evidence="26 27">
    <name type="scientific">Oreochromis niloticus</name>
    <name type="common">Nile tilapia</name>
    <name type="synonym">Tilapia nilotica</name>
    <dbReference type="NCBI Taxonomy" id="8128"/>
    <lineage>
        <taxon>Eukaryota</taxon>
        <taxon>Metazoa</taxon>
        <taxon>Chordata</taxon>
        <taxon>Craniata</taxon>
        <taxon>Vertebrata</taxon>
        <taxon>Euteleostomi</taxon>
        <taxon>Actinopterygii</taxon>
        <taxon>Neopterygii</taxon>
        <taxon>Teleostei</taxon>
        <taxon>Neoteleostei</taxon>
        <taxon>Acanthomorphata</taxon>
        <taxon>Ovalentaria</taxon>
        <taxon>Cichlomorphae</taxon>
        <taxon>Cichliformes</taxon>
        <taxon>Cichlidae</taxon>
        <taxon>African cichlids</taxon>
        <taxon>Pseudocrenilabrinae</taxon>
        <taxon>Oreochromini</taxon>
        <taxon>Oreochromis</taxon>
    </lineage>
</organism>
<name>A0A669D9R8_ORENI</name>
<evidence type="ECO:0000256" key="10">
    <source>
        <dbReference type="ARBA" id="ARBA00023139"/>
    </source>
</evidence>
<keyword evidence="27" id="KW-1185">Reference proteome</keyword>
<gene>
    <name evidence="26" type="primary">gria4a</name>
</gene>
<dbReference type="Gene3D" id="3.40.190.10">
    <property type="entry name" value="Periplasmic binding protein-like II"/>
    <property type="match status" value="2"/>
</dbReference>
<dbReference type="FunFam" id="1.10.287.70:FF:000067">
    <property type="entry name" value="glutamate receptor 2 isoform X1"/>
    <property type="match status" value="1"/>
</dbReference>
<sequence length="889" mass="99228">MFLTFLASLLLSLSLFLGGLFIRNTDQEYTAFRLAIFLHNTSPNATEAPFNLVPHVDNIETANSFAVTNAFCSQYSRGVFAIFGLYDKRSVNTLTSFCGALHISLVTPSFPTEGEGQFTLQLRPSIRGALLSLLDHYDWSRFVFLYDTDRGKCPAMNALMMHVITARIYSGRMKKQNLTTSHFLLLNFVPSEKYVIDLEPERLQSILEQVLVGKHVKGYHYIIANLGFKDISLERFMHGGANVTGFQLVDFSKPIVIKLMQRWNKLDQREYPGSESPPKYTSSLTYDGVLVMAEAFRTLRRQKIDISRRGNAGDCLANPAAPWNQGIDMERALKQVRIQGLTGNIQFDHYGRRVNYTMDVFELKSNGPRKIGYWNDIDKLVLVQNENALSNDSSAMENRTVVVTTIMEGPYVMLKKNWELYEGNDQYEGYCVDLASEIAKHIGIKYKISIVPDGKYGARDPETKIWNGMVGELVYGKAEIAVAPLTITLVREEVIDFSKPFMSLGISIMIKKPQKSKPGVFSFLDPLAYEIWMCIVFAYIGVSVVLFLVSRFSPYEWHAEEPEEGATEQGPTDQPPNEFGIFNSLWFSLGAFMQQGCDISPRSLSGRIVGGVWWFFTLIIISSYTANLAAFLTVERMVSPIESAEDLAKQTEIAYGTLDSGSTKEFFRRSKIAVYEKMWSYMKSAEPTVFTKTTAEGVARVRKSKGKYAFLLESTMNEYTEQRKPCDTMKVGGNLDSKGYGIATPKGSQLRNAVNLAVLKLNEQGLLDKLKNKWWYDKGECGSGGGDSKDKSSQALSLSNVAGVFYILVGGLGLAMLVALVEFCYKSRAEAKRMKLSFSEAMRNKARLSITGSVGENGRVLTPDCPKAVHAGHASLRHPGLAVVSSGLP</sequence>
<dbReference type="AlphaFoldDB" id="A0A669D9R8"/>
<evidence type="ECO:0000256" key="4">
    <source>
        <dbReference type="ARBA" id="ARBA00022692"/>
    </source>
</evidence>
<keyword evidence="11 22" id="KW-1015">Disulfide bond</keyword>
<evidence type="ECO:0000256" key="21">
    <source>
        <dbReference type="PIRSR" id="PIRSR601508-2"/>
    </source>
</evidence>
<dbReference type="Gene3D" id="3.40.50.2300">
    <property type="match status" value="2"/>
</dbReference>
<evidence type="ECO:0000256" key="20">
    <source>
        <dbReference type="PIRSR" id="PIRSR601508-1"/>
    </source>
</evidence>
<dbReference type="InterPro" id="IPR001508">
    <property type="entry name" value="Iono_Glu_rcpt_met"/>
</dbReference>
<evidence type="ECO:0000256" key="14">
    <source>
        <dbReference type="ARBA" id="ARBA00023257"/>
    </source>
</evidence>
<keyword evidence="15 23" id="KW-1071">Ligand-gated ion channel</keyword>
<dbReference type="FunFam" id="3.40.190.10:FF:000001">
    <property type="entry name" value="Glutamate receptor ionotropic, kainate 2"/>
    <property type="match status" value="1"/>
</dbReference>
<keyword evidence="9 23" id="KW-0472">Membrane</keyword>
<dbReference type="GO" id="GO:0022824">
    <property type="term" value="F:transmitter-gated monoatomic ion channel activity"/>
    <property type="evidence" value="ECO:0007669"/>
    <property type="project" value="UniProtKB-ARBA"/>
</dbReference>
<evidence type="ECO:0000256" key="7">
    <source>
        <dbReference type="ARBA" id="ARBA00023018"/>
    </source>
</evidence>
<evidence type="ECO:0000256" key="16">
    <source>
        <dbReference type="ARBA" id="ARBA00023288"/>
    </source>
</evidence>
<dbReference type="FunFam" id="3.40.50.2300:FF:000261">
    <property type="entry name" value="glutamate receptor 4 isoform X7"/>
    <property type="match status" value="1"/>
</dbReference>
<reference evidence="27" key="1">
    <citation type="submission" date="2012-01" db="EMBL/GenBank/DDBJ databases">
        <title>The Genome Sequence of Oreochromis niloticus (Nile Tilapia).</title>
        <authorList>
            <consortium name="Broad Institute Genome Assembly Team"/>
            <consortium name="Broad Institute Sequencing Platform"/>
            <person name="Di Palma F."/>
            <person name="Johnson J."/>
            <person name="Lander E.S."/>
            <person name="Lindblad-Toh K."/>
        </authorList>
    </citation>
    <scope>NUCLEOTIDE SEQUENCE [LARGE SCALE GENOMIC DNA]</scope>
</reference>
<evidence type="ECO:0000313" key="26">
    <source>
        <dbReference type="Ensembl" id="ENSONIP00000055045.1"/>
    </source>
</evidence>
<evidence type="ECO:0000256" key="5">
    <source>
        <dbReference type="ARBA" id="ARBA00022729"/>
    </source>
</evidence>
<dbReference type="Pfam" id="PF00060">
    <property type="entry name" value="Lig_chan"/>
    <property type="match status" value="1"/>
</dbReference>
<feature type="binding site" evidence="20">
    <location>
        <position position="662"/>
    </location>
    <ligand>
        <name>L-glutamate</name>
        <dbReference type="ChEBI" id="CHEBI:29985"/>
    </ligand>
</feature>
<evidence type="ECO:0000256" key="19">
    <source>
        <dbReference type="ARBA" id="ARBA00036634"/>
    </source>
</evidence>
<feature type="transmembrane region" description="Helical" evidence="23">
    <location>
        <begin position="612"/>
        <end position="634"/>
    </location>
</feature>
<evidence type="ECO:0000313" key="27">
    <source>
        <dbReference type="Proteomes" id="UP000005207"/>
    </source>
</evidence>
<keyword evidence="5 23" id="KW-0732">Signal</keyword>
<comment type="function">
    <text evidence="23">Receptor for glutamate that functions as a ligand-gated ion channel in the central nervous system and plays an important role in excitatory synaptic transmission. L-glutamate acts as an excitatory neurotransmitter at many synapses in the central nervous system.</text>
</comment>
<feature type="transmembrane region" description="Helical" evidence="23">
    <location>
        <begin position="803"/>
        <end position="825"/>
    </location>
</feature>
<keyword evidence="10" id="KW-0564">Palmitate</keyword>
<feature type="site" description="Interaction with the cone snail toxin Con-ikot-ikot" evidence="21">
    <location>
        <position position="760"/>
    </location>
</feature>
<evidence type="ECO:0000256" key="6">
    <source>
        <dbReference type="ARBA" id="ARBA00022989"/>
    </source>
</evidence>
<keyword evidence="1 23" id="KW-0813">Transport</keyword>
<evidence type="ECO:0000256" key="23">
    <source>
        <dbReference type="RuleBase" id="RU367118"/>
    </source>
</evidence>
<feature type="transmembrane region" description="Helical" evidence="23">
    <location>
        <begin position="527"/>
        <end position="549"/>
    </location>
</feature>
<evidence type="ECO:0000259" key="24">
    <source>
        <dbReference type="SMART" id="SM00079"/>
    </source>
</evidence>
<accession>A0A669D9R8</accession>
<dbReference type="InterPro" id="IPR015683">
    <property type="entry name" value="Ionotropic_Glu_rcpt"/>
</dbReference>
<keyword evidence="16" id="KW-0449">Lipoprotein</keyword>
<evidence type="ECO:0000256" key="8">
    <source>
        <dbReference type="ARBA" id="ARBA00023065"/>
    </source>
</evidence>
<evidence type="ECO:0000256" key="17">
    <source>
        <dbReference type="ARBA" id="ARBA00023303"/>
    </source>
</evidence>